<gene>
    <name evidence="15" type="ORF">GCM10012282_41600</name>
</gene>
<accession>A0A917L1Q9</accession>
<sequence length="439" mass="47608">MNPQLVTGAIALVVVAWLAACAEAGLARVSSFRAEEAVRSGRRGSAKLAQIAADPTRYLNVALLVRVACEMAAAALVTYACLQAFDRTWQALAVAIGVMVLVSYVAVGVSPRTIGRQHPLNTATAAAYVLLPLARVMGPIPYLLILIGNALTPGKGFRRGPFASEAELRALVDLAERESLIEDDERRMVHSVFELGDTLVREVMVPRTDLVVIERYKTIRQALTLALRSGFSRIPVTGESEDDVVGIVYLKDLVRKTHISRDAESELVSSAMRPAAFVPDTKNAGDLLREMQRDRNHVAVVIDEYGGTAGIVTIEDILEEIVGEITDEYDRELPPVEELGDERHRVTARLDITDLGELYGLEEYDDEDVETVGGLLAKALGRVPIAGASAVVELPDGRELRLTAEAAAGRRNKIVTVLVEPADQAGSPEEEKEKERGEV</sequence>
<evidence type="ECO:0000259" key="13">
    <source>
        <dbReference type="PROSITE" id="PS51371"/>
    </source>
</evidence>
<comment type="caution">
    <text evidence="15">The sequence shown here is derived from an EMBL/GenBank/DDBJ whole genome shotgun (WGS) entry which is preliminary data.</text>
</comment>
<evidence type="ECO:0000256" key="10">
    <source>
        <dbReference type="PROSITE-ProRule" id="PRU01193"/>
    </source>
</evidence>
<dbReference type="InterPro" id="IPR005170">
    <property type="entry name" value="Transptr-assoc_dom"/>
</dbReference>
<dbReference type="Pfam" id="PF03471">
    <property type="entry name" value="CorC_HlyC"/>
    <property type="match status" value="1"/>
</dbReference>
<keyword evidence="16" id="KW-1185">Reference proteome</keyword>
<dbReference type="PANTHER" id="PTHR22777">
    <property type="entry name" value="HEMOLYSIN-RELATED"/>
    <property type="match status" value="1"/>
</dbReference>
<evidence type="ECO:0000256" key="2">
    <source>
        <dbReference type="ARBA" id="ARBA00006337"/>
    </source>
</evidence>
<keyword evidence="6 10" id="KW-1133">Transmembrane helix</keyword>
<keyword evidence="7 9" id="KW-0129">CBS domain</keyword>
<dbReference type="PROSITE" id="PS51846">
    <property type="entry name" value="CNNM"/>
    <property type="match status" value="1"/>
</dbReference>
<evidence type="ECO:0000256" key="12">
    <source>
        <dbReference type="SAM" id="Phobius"/>
    </source>
</evidence>
<dbReference type="InterPro" id="IPR046342">
    <property type="entry name" value="CBS_dom_sf"/>
</dbReference>
<feature type="transmembrane region" description="Helical" evidence="12">
    <location>
        <begin position="127"/>
        <end position="151"/>
    </location>
</feature>
<evidence type="ECO:0000256" key="4">
    <source>
        <dbReference type="ARBA" id="ARBA00022692"/>
    </source>
</evidence>
<feature type="transmembrane region" description="Helical" evidence="12">
    <location>
        <begin position="63"/>
        <end position="82"/>
    </location>
</feature>
<dbReference type="SUPFAM" id="SSF56176">
    <property type="entry name" value="FAD-binding/transporter-associated domain-like"/>
    <property type="match status" value="1"/>
</dbReference>
<dbReference type="GO" id="GO:0005886">
    <property type="term" value="C:plasma membrane"/>
    <property type="evidence" value="ECO:0007669"/>
    <property type="project" value="UniProtKB-SubCell"/>
</dbReference>
<dbReference type="Proteomes" id="UP000625682">
    <property type="component" value="Unassembled WGS sequence"/>
</dbReference>
<keyword evidence="3" id="KW-1003">Cell membrane</keyword>
<dbReference type="PANTHER" id="PTHR22777:SF32">
    <property type="entry name" value="UPF0053 INNER MEMBRANE PROTEIN YFJD"/>
    <property type="match status" value="1"/>
</dbReference>
<dbReference type="CDD" id="cd04590">
    <property type="entry name" value="CBS_pair_CorC_HlyC_assoc"/>
    <property type="match status" value="1"/>
</dbReference>
<evidence type="ECO:0000256" key="5">
    <source>
        <dbReference type="ARBA" id="ARBA00022737"/>
    </source>
</evidence>
<evidence type="ECO:0000256" key="3">
    <source>
        <dbReference type="ARBA" id="ARBA00022475"/>
    </source>
</evidence>
<feature type="domain" description="CBS" evidence="13">
    <location>
        <begin position="204"/>
        <end position="264"/>
    </location>
</feature>
<dbReference type="FunFam" id="3.30.465.10:FF:000020">
    <property type="entry name" value="HlyC/CorC family transporter"/>
    <property type="match status" value="1"/>
</dbReference>
<evidence type="ECO:0000313" key="15">
    <source>
        <dbReference type="EMBL" id="GGJ40571.1"/>
    </source>
</evidence>
<feature type="domain" description="CNNM transmembrane" evidence="14">
    <location>
        <begin position="1"/>
        <end position="185"/>
    </location>
</feature>
<dbReference type="Gene3D" id="3.10.580.10">
    <property type="entry name" value="CBS-domain"/>
    <property type="match status" value="1"/>
</dbReference>
<dbReference type="RefSeq" id="WP_189148868.1">
    <property type="nucleotide sequence ID" value="NZ_BAABER010000012.1"/>
</dbReference>
<proteinExistence type="inferred from homology"/>
<feature type="compositionally biased region" description="Basic and acidic residues" evidence="11">
    <location>
        <begin position="429"/>
        <end position="439"/>
    </location>
</feature>
<comment type="subcellular location">
    <subcellularLocation>
        <location evidence="1">Cell membrane</location>
        <topology evidence="1">Multi-pass membrane protein</topology>
    </subcellularLocation>
</comment>
<dbReference type="Pfam" id="PF01595">
    <property type="entry name" value="CNNM"/>
    <property type="match status" value="1"/>
</dbReference>
<feature type="region of interest" description="Disordered" evidence="11">
    <location>
        <begin position="420"/>
        <end position="439"/>
    </location>
</feature>
<dbReference type="Gene3D" id="3.30.465.10">
    <property type="match status" value="1"/>
</dbReference>
<dbReference type="InterPro" id="IPR002550">
    <property type="entry name" value="CNNM"/>
</dbReference>
<comment type="similarity">
    <text evidence="2">Belongs to the UPF0053 family.</text>
</comment>
<dbReference type="InterPro" id="IPR000644">
    <property type="entry name" value="CBS_dom"/>
</dbReference>
<feature type="transmembrane region" description="Helical" evidence="12">
    <location>
        <begin position="89"/>
        <end position="107"/>
    </location>
</feature>
<name>A0A917L1Q9_9ACTN</name>
<evidence type="ECO:0000256" key="8">
    <source>
        <dbReference type="ARBA" id="ARBA00023136"/>
    </source>
</evidence>
<keyword evidence="4 10" id="KW-0812">Transmembrane</keyword>
<keyword evidence="8 10" id="KW-0472">Membrane</keyword>
<dbReference type="InterPro" id="IPR036318">
    <property type="entry name" value="FAD-bd_PCMH-like_sf"/>
</dbReference>
<keyword evidence="5" id="KW-0677">Repeat</keyword>
<organism evidence="15 16">
    <name type="scientific">Streptomyces lacrimifluminis</name>
    <dbReference type="NCBI Taxonomy" id="1500077"/>
    <lineage>
        <taxon>Bacteria</taxon>
        <taxon>Bacillati</taxon>
        <taxon>Actinomycetota</taxon>
        <taxon>Actinomycetes</taxon>
        <taxon>Kitasatosporales</taxon>
        <taxon>Streptomycetaceae</taxon>
        <taxon>Streptomyces</taxon>
    </lineage>
</organism>
<dbReference type="AlphaFoldDB" id="A0A917L1Q9"/>
<dbReference type="SUPFAM" id="SSF54631">
    <property type="entry name" value="CBS-domain pair"/>
    <property type="match status" value="1"/>
</dbReference>
<evidence type="ECO:0000259" key="14">
    <source>
        <dbReference type="PROSITE" id="PS51846"/>
    </source>
</evidence>
<evidence type="ECO:0000256" key="9">
    <source>
        <dbReference type="PROSITE-ProRule" id="PRU00703"/>
    </source>
</evidence>
<dbReference type="Pfam" id="PF00571">
    <property type="entry name" value="CBS"/>
    <property type="match status" value="2"/>
</dbReference>
<dbReference type="FunFam" id="3.10.580.10:FF:000002">
    <property type="entry name" value="Magnesium/cobalt efflux protein CorC"/>
    <property type="match status" value="1"/>
</dbReference>
<protein>
    <submittedName>
        <fullName evidence="15">UPF0053 protein</fullName>
    </submittedName>
</protein>
<dbReference type="SMART" id="SM00116">
    <property type="entry name" value="CBS"/>
    <property type="match status" value="2"/>
</dbReference>
<dbReference type="SMART" id="SM01091">
    <property type="entry name" value="CorC_HlyC"/>
    <property type="match status" value="1"/>
</dbReference>
<reference evidence="15" key="1">
    <citation type="journal article" date="2014" name="Int. J. Syst. Evol. Microbiol.">
        <title>Complete genome sequence of Corynebacterium casei LMG S-19264T (=DSM 44701T), isolated from a smear-ripened cheese.</title>
        <authorList>
            <consortium name="US DOE Joint Genome Institute (JGI-PGF)"/>
            <person name="Walter F."/>
            <person name="Albersmeier A."/>
            <person name="Kalinowski J."/>
            <person name="Ruckert C."/>
        </authorList>
    </citation>
    <scope>NUCLEOTIDE SEQUENCE</scope>
    <source>
        <strain evidence="15">CGMCC 4.7272</strain>
    </source>
</reference>
<dbReference type="PROSITE" id="PS51371">
    <property type="entry name" value="CBS"/>
    <property type="match status" value="2"/>
</dbReference>
<evidence type="ECO:0000256" key="6">
    <source>
        <dbReference type="ARBA" id="ARBA00022989"/>
    </source>
</evidence>
<evidence type="ECO:0000256" key="1">
    <source>
        <dbReference type="ARBA" id="ARBA00004651"/>
    </source>
</evidence>
<feature type="domain" description="CBS" evidence="13">
    <location>
        <begin position="271"/>
        <end position="328"/>
    </location>
</feature>
<evidence type="ECO:0000313" key="16">
    <source>
        <dbReference type="Proteomes" id="UP000625682"/>
    </source>
</evidence>
<dbReference type="GO" id="GO:0050660">
    <property type="term" value="F:flavin adenine dinucleotide binding"/>
    <property type="evidence" value="ECO:0007669"/>
    <property type="project" value="InterPro"/>
</dbReference>
<dbReference type="EMBL" id="BMMU01000013">
    <property type="protein sequence ID" value="GGJ40571.1"/>
    <property type="molecule type" value="Genomic_DNA"/>
</dbReference>
<dbReference type="InterPro" id="IPR016169">
    <property type="entry name" value="FAD-bd_PCMH_sub2"/>
</dbReference>
<dbReference type="InterPro" id="IPR044751">
    <property type="entry name" value="Ion_transp-like_CBS"/>
</dbReference>
<reference evidence="15" key="2">
    <citation type="submission" date="2020-09" db="EMBL/GenBank/DDBJ databases">
        <authorList>
            <person name="Sun Q."/>
            <person name="Zhou Y."/>
        </authorList>
    </citation>
    <scope>NUCLEOTIDE SEQUENCE</scope>
    <source>
        <strain evidence="15">CGMCC 4.7272</strain>
    </source>
</reference>
<evidence type="ECO:0000256" key="11">
    <source>
        <dbReference type="SAM" id="MobiDB-lite"/>
    </source>
</evidence>
<evidence type="ECO:0000256" key="7">
    <source>
        <dbReference type="ARBA" id="ARBA00023122"/>
    </source>
</evidence>